<feature type="compositionally biased region" description="Acidic residues" evidence="1">
    <location>
        <begin position="1"/>
        <end position="14"/>
    </location>
</feature>
<name>A0A816J6F0_BRANA</name>
<accession>A0A816J6F0</accession>
<organism evidence="2">
    <name type="scientific">Brassica napus</name>
    <name type="common">Rape</name>
    <dbReference type="NCBI Taxonomy" id="3708"/>
    <lineage>
        <taxon>Eukaryota</taxon>
        <taxon>Viridiplantae</taxon>
        <taxon>Streptophyta</taxon>
        <taxon>Embryophyta</taxon>
        <taxon>Tracheophyta</taxon>
        <taxon>Spermatophyta</taxon>
        <taxon>Magnoliopsida</taxon>
        <taxon>eudicotyledons</taxon>
        <taxon>Gunneridae</taxon>
        <taxon>Pentapetalae</taxon>
        <taxon>rosids</taxon>
        <taxon>malvids</taxon>
        <taxon>Brassicales</taxon>
        <taxon>Brassicaceae</taxon>
        <taxon>Brassiceae</taxon>
        <taxon>Brassica</taxon>
    </lineage>
</organism>
<proteinExistence type="predicted"/>
<feature type="region of interest" description="Disordered" evidence="1">
    <location>
        <begin position="1"/>
        <end position="25"/>
    </location>
</feature>
<dbReference type="AlphaFoldDB" id="A0A816J6F0"/>
<evidence type="ECO:0000256" key="1">
    <source>
        <dbReference type="SAM" id="MobiDB-lite"/>
    </source>
</evidence>
<gene>
    <name evidence="2" type="ORF">DARMORV10_C09P68950.1</name>
</gene>
<dbReference type="EMBL" id="HG994373">
    <property type="protein sequence ID" value="CAF1788876.1"/>
    <property type="molecule type" value="Genomic_DNA"/>
</dbReference>
<evidence type="ECO:0000313" key="2">
    <source>
        <dbReference type="EMBL" id="CAF1788876.1"/>
    </source>
</evidence>
<feature type="non-terminal residue" evidence="2">
    <location>
        <position position="1"/>
    </location>
</feature>
<reference evidence="2" key="1">
    <citation type="submission" date="2021-01" db="EMBL/GenBank/DDBJ databases">
        <authorList>
            <consortium name="Genoscope - CEA"/>
            <person name="William W."/>
        </authorList>
    </citation>
    <scope>NUCLEOTIDE SEQUENCE</scope>
</reference>
<sequence length="100" mass="11260">GCNEPQAEEGEEKDATESTTPQSPVRYCVNPAHVKALDEEAKRKNKENMWVDQITTMQEFPRSELSFMSDVGIILTGGENDLLNATPEENDVSLIHYIFM</sequence>
<dbReference type="Proteomes" id="UP001295469">
    <property type="component" value="Chromosome C09"/>
</dbReference>
<protein>
    <submittedName>
        <fullName evidence="2">(rape) hypothetical protein</fullName>
    </submittedName>
</protein>